<reference evidence="2 3" key="1">
    <citation type="submission" date="2016-06" db="EMBL/GenBank/DDBJ databases">
        <authorList>
            <person name="Kjaerup R.B."/>
            <person name="Dalgaard T.S."/>
            <person name="Juul-Madsen H.R."/>
        </authorList>
    </citation>
    <scope>NUCLEOTIDE SEQUENCE [LARGE SCALE GENOMIC DNA]</scope>
    <source>
        <strain evidence="2 3">DSM 45097</strain>
    </source>
</reference>
<dbReference type="SUPFAM" id="SSF55718">
    <property type="entry name" value="SCP-like"/>
    <property type="match status" value="1"/>
</dbReference>
<proteinExistence type="predicted"/>
<evidence type="ECO:0000259" key="1">
    <source>
        <dbReference type="Pfam" id="PF02036"/>
    </source>
</evidence>
<dbReference type="Proteomes" id="UP000198210">
    <property type="component" value="Chromosome I"/>
</dbReference>
<keyword evidence="3" id="KW-1185">Reference proteome</keyword>
<accession>A0A1C5J726</accession>
<evidence type="ECO:0000313" key="3">
    <source>
        <dbReference type="Proteomes" id="UP000198210"/>
    </source>
</evidence>
<dbReference type="EMBL" id="LT607751">
    <property type="protein sequence ID" value="SCG66347.1"/>
    <property type="molecule type" value="Genomic_DNA"/>
</dbReference>
<dbReference type="AlphaFoldDB" id="A0A1C5J726"/>
<dbReference type="RefSeq" id="WP_088972062.1">
    <property type="nucleotide sequence ID" value="NZ_LT607751.1"/>
</dbReference>
<sequence length="148" mass="16283">MSPVDTSPLRDRLGFARQVKAATEDELLDLMRSPRRAPLLDDIVADLPAVFLADRAGDLDAVVHWKVTGRPDGGDDVLELVIRRGTLTVSPVPTRTPRLTLTMGPVDFLRMVTGNANPRLLFLRGRMKARGDLGLTTRFPSLFGTPRP</sequence>
<feature type="domain" description="SCP2" evidence="1">
    <location>
        <begin position="54"/>
        <end position="143"/>
    </location>
</feature>
<gene>
    <name evidence="2" type="ORF">GA0074704_4189</name>
</gene>
<dbReference type="Pfam" id="PF02036">
    <property type="entry name" value="SCP2"/>
    <property type="match status" value="1"/>
</dbReference>
<dbReference type="InterPro" id="IPR036527">
    <property type="entry name" value="SCP2_sterol-bd_dom_sf"/>
</dbReference>
<organism evidence="2 3">
    <name type="scientific">Micromonospora siamensis</name>
    <dbReference type="NCBI Taxonomy" id="299152"/>
    <lineage>
        <taxon>Bacteria</taxon>
        <taxon>Bacillati</taxon>
        <taxon>Actinomycetota</taxon>
        <taxon>Actinomycetes</taxon>
        <taxon>Micromonosporales</taxon>
        <taxon>Micromonosporaceae</taxon>
        <taxon>Micromonospora</taxon>
    </lineage>
</organism>
<evidence type="ECO:0000313" key="2">
    <source>
        <dbReference type="EMBL" id="SCG66347.1"/>
    </source>
</evidence>
<protein>
    <submittedName>
        <fullName evidence="2">SCP-2 sterol transfer family protein</fullName>
    </submittedName>
</protein>
<name>A0A1C5J726_9ACTN</name>
<dbReference type="InterPro" id="IPR003033">
    <property type="entry name" value="SCP2_sterol-bd_dom"/>
</dbReference>
<dbReference type="Gene3D" id="3.30.1050.10">
    <property type="entry name" value="SCP2 sterol-binding domain"/>
    <property type="match status" value="1"/>
</dbReference>